<evidence type="ECO:0000256" key="3">
    <source>
        <dbReference type="ARBA" id="ARBA00023157"/>
    </source>
</evidence>
<dbReference type="Pfam" id="PF00014">
    <property type="entry name" value="Kunitz_BPTI"/>
    <property type="match status" value="1"/>
</dbReference>
<dbReference type="AlphaFoldDB" id="A0A2R5L703"/>
<dbReference type="CDD" id="cd00109">
    <property type="entry name" value="Kunitz-type"/>
    <property type="match status" value="1"/>
</dbReference>
<protein>
    <submittedName>
        <fullName evidence="6">Putative bpti/kunitz family of serine protease inhibitor</fullName>
    </submittedName>
</protein>
<organism evidence="6">
    <name type="scientific">Ornithodoros turicata</name>
    <dbReference type="NCBI Taxonomy" id="34597"/>
    <lineage>
        <taxon>Eukaryota</taxon>
        <taxon>Metazoa</taxon>
        <taxon>Ecdysozoa</taxon>
        <taxon>Arthropoda</taxon>
        <taxon>Chelicerata</taxon>
        <taxon>Arachnida</taxon>
        <taxon>Acari</taxon>
        <taxon>Parasitiformes</taxon>
        <taxon>Ixodida</taxon>
        <taxon>Ixodoidea</taxon>
        <taxon>Argasidae</taxon>
        <taxon>Ornithodorinae</taxon>
        <taxon>Ornithodoros</taxon>
    </lineage>
</organism>
<dbReference type="Gene3D" id="4.10.410.10">
    <property type="entry name" value="Pancreatic trypsin inhibitor Kunitz domain"/>
    <property type="match status" value="1"/>
</dbReference>
<keyword evidence="4" id="KW-0732">Signal</keyword>
<dbReference type="InterPro" id="IPR050098">
    <property type="entry name" value="TFPI/VKTCI-like"/>
</dbReference>
<dbReference type="SMART" id="SM00131">
    <property type="entry name" value="KU"/>
    <property type="match status" value="1"/>
</dbReference>
<feature type="chain" id="PRO_5015335111" evidence="4">
    <location>
        <begin position="22"/>
        <end position="81"/>
    </location>
</feature>
<sequence length="81" mass="9214">MQPKTAMKLFVLLAFMTSIIAASGDLEPRCSLPRYTGPCRGFRRRYYYSVEDNQCLLFIYGGCKGNANNFRTLEECRQACG</sequence>
<dbReference type="PANTHER" id="PTHR10083:SF328">
    <property type="entry name" value="TISSUE FACTOR PATHWAY INHIBITOR"/>
    <property type="match status" value="1"/>
</dbReference>
<evidence type="ECO:0000259" key="5">
    <source>
        <dbReference type="PROSITE" id="PS50279"/>
    </source>
</evidence>
<dbReference type="GO" id="GO:0005615">
    <property type="term" value="C:extracellular space"/>
    <property type="evidence" value="ECO:0007669"/>
    <property type="project" value="TreeGrafter"/>
</dbReference>
<evidence type="ECO:0000313" key="6">
    <source>
        <dbReference type="EMBL" id="MBY05197.1"/>
    </source>
</evidence>
<accession>A0A2R5L703</accession>
<dbReference type="PROSITE" id="PS50279">
    <property type="entry name" value="BPTI_KUNITZ_2"/>
    <property type="match status" value="1"/>
</dbReference>
<dbReference type="PANTHER" id="PTHR10083">
    <property type="entry name" value="KUNITZ-TYPE PROTEASE INHIBITOR-RELATED"/>
    <property type="match status" value="1"/>
</dbReference>
<keyword evidence="1" id="KW-0646">Protease inhibitor</keyword>
<name>A0A2R5L703_9ACAR</name>
<feature type="domain" description="BPTI/Kunitz inhibitor" evidence="5">
    <location>
        <begin position="30"/>
        <end position="80"/>
    </location>
</feature>
<dbReference type="PROSITE" id="PS00280">
    <property type="entry name" value="BPTI_KUNITZ_1"/>
    <property type="match status" value="1"/>
</dbReference>
<dbReference type="EMBL" id="GGLE01001071">
    <property type="protein sequence ID" value="MBY05197.1"/>
    <property type="molecule type" value="Transcribed_RNA"/>
</dbReference>
<keyword evidence="2" id="KW-0722">Serine protease inhibitor</keyword>
<proteinExistence type="predicted"/>
<evidence type="ECO:0000256" key="2">
    <source>
        <dbReference type="ARBA" id="ARBA00022900"/>
    </source>
</evidence>
<dbReference type="GO" id="GO:0004867">
    <property type="term" value="F:serine-type endopeptidase inhibitor activity"/>
    <property type="evidence" value="ECO:0007669"/>
    <property type="project" value="UniProtKB-KW"/>
</dbReference>
<evidence type="ECO:0000256" key="4">
    <source>
        <dbReference type="SAM" id="SignalP"/>
    </source>
</evidence>
<dbReference type="InterPro" id="IPR002223">
    <property type="entry name" value="Kunitz_BPTI"/>
</dbReference>
<dbReference type="PRINTS" id="PR00759">
    <property type="entry name" value="BASICPTASE"/>
</dbReference>
<evidence type="ECO:0000256" key="1">
    <source>
        <dbReference type="ARBA" id="ARBA00022690"/>
    </source>
</evidence>
<dbReference type="SUPFAM" id="SSF57362">
    <property type="entry name" value="BPTI-like"/>
    <property type="match status" value="1"/>
</dbReference>
<keyword evidence="3" id="KW-1015">Disulfide bond</keyword>
<feature type="signal peptide" evidence="4">
    <location>
        <begin position="1"/>
        <end position="21"/>
    </location>
</feature>
<dbReference type="FunFam" id="4.10.410.10:FF:000004">
    <property type="entry name" value="Tissue factor pathway inhibitor"/>
    <property type="match status" value="1"/>
</dbReference>
<dbReference type="InterPro" id="IPR020901">
    <property type="entry name" value="Prtase_inh_Kunz-CS"/>
</dbReference>
<reference evidence="6" key="1">
    <citation type="submission" date="2018-03" db="EMBL/GenBank/DDBJ databases">
        <title>The relapsing fever spirochete Borrelia turicatae persists in the highly oxidative environment of its soft-bodied tick vector.</title>
        <authorList>
            <person name="Bourret T.J."/>
            <person name="Boyle W.K."/>
            <person name="Valenzuela J.G."/>
            <person name="Oliveira F."/>
            <person name="Lopez J.E."/>
        </authorList>
    </citation>
    <scope>NUCLEOTIDE SEQUENCE</scope>
    <source>
        <strain evidence="6">Kansas strain/isolate</strain>
        <tissue evidence="6">Salivary glands</tissue>
    </source>
</reference>
<dbReference type="InterPro" id="IPR036880">
    <property type="entry name" value="Kunitz_BPTI_sf"/>
</dbReference>